<dbReference type="Pfam" id="PF13391">
    <property type="entry name" value="HNH_2"/>
    <property type="match status" value="1"/>
</dbReference>
<evidence type="ECO:0000313" key="2">
    <source>
        <dbReference type="EMBL" id="KIY52854.1"/>
    </source>
</evidence>
<dbReference type="AlphaFoldDB" id="A0A0D7AM78"/>
<feature type="domain" description="HNH nuclease" evidence="1">
    <location>
        <begin position="42"/>
        <end position="107"/>
    </location>
</feature>
<dbReference type="EMBL" id="KN881629">
    <property type="protein sequence ID" value="KIY52854.1"/>
    <property type="molecule type" value="Genomic_DNA"/>
</dbReference>
<organism evidence="2 3">
    <name type="scientific">Fistulina hepatica ATCC 64428</name>
    <dbReference type="NCBI Taxonomy" id="1128425"/>
    <lineage>
        <taxon>Eukaryota</taxon>
        <taxon>Fungi</taxon>
        <taxon>Dikarya</taxon>
        <taxon>Basidiomycota</taxon>
        <taxon>Agaricomycotina</taxon>
        <taxon>Agaricomycetes</taxon>
        <taxon>Agaricomycetidae</taxon>
        <taxon>Agaricales</taxon>
        <taxon>Fistulinaceae</taxon>
        <taxon>Fistulina</taxon>
    </lineage>
</organism>
<feature type="non-terminal residue" evidence="2">
    <location>
        <position position="272"/>
    </location>
</feature>
<accession>A0A0D7AM78</accession>
<dbReference type="Proteomes" id="UP000054144">
    <property type="component" value="Unassembled WGS sequence"/>
</dbReference>
<reference evidence="2 3" key="1">
    <citation type="journal article" date="2015" name="Fungal Genet. Biol.">
        <title>Evolution of novel wood decay mechanisms in Agaricales revealed by the genome sequences of Fistulina hepatica and Cylindrobasidium torrendii.</title>
        <authorList>
            <person name="Floudas D."/>
            <person name="Held B.W."/>
            <person name="Riley R."/>
            <person name="Nagy L.G."/>
            <person name="Koehler G."/>
            <person name="Ransdell A.S."/>
            <person name="Younus H."/>
            <person name="Chow J."/>
            <person name="Chiniquy J."/>
            <person name="Lipzen A."/>
            <person name="Tritt A."/>
            <person name="Sun H."/>
            <person name="Haridas S."/>
            <person name="LaButti K."/>
            <person name="Ohm R.A."/>
            <person name="Kues U."/>
            <person name="Blanchette R.A."/>
            <person name="Grigoriev I.V."/>
            <person name="Minto R.E."/>
            <person name="Hibbett D.S."/>
        </authorList>
    </citation>
    <scope>NUCLEOTIDE SEQUENCE [LARGE SCALE GENOMIC DNA]</scope>
    <source>
        <strain evidence="2 3">ATCC 64428</strain>
    </source>
</reference>
<evidence type="ECO:0000259" key="1">
    <source>
        <dbReference type="Pfam" id="PF13391"/>
    </source>
</evidence>
<name>A0A0D7AM78_9AGAR</name>
<sequence length="272" mass="30400">LPPNGPPSGYGWEERDMSLLSTTTAFGTGIDERDKFFGERRCVICGVGGLVLQYCHIIREAEPEWSDLKDRGWVPSEAKNHPGHESRDGLLMCPSHHVWFDGYEFFIRYFPDIRKFVFVNFSGSRHLQPFHGKAIALDIRDRHAPFPSLFIIHEMRVRGFHPFSPVAPEVDDGNLWQDWILSDGVFDNALGSFNRDGPPPSGNNDVYKQPLLGFQPPTTGAGGPSSGRRTVALNEDVIADILAATHAMPSWKACQMEGTSWAGTAEENVQKY</sequence>
<protein>
    <recommendedName>
        <fullName evidence="1">HNH nuclease domain-containing protein</fullName>
    </recommendedName>
</protein>
<dbReference type="InterPro" id="IPR003615">
    <property type="entry name" value="HNH_nuc"/>
</dbReference>
<feature type="non-terminal residue" evidence="2">
    <location>
        <position position="1"/>
    </location>
</feature>
<proteinExistence type="predicted"/>
<gene>
    <name evidence="2" type="ORF">FISHEDRAFT_23499</name>
</gene>
<evidence type="ECO:0000313" key="3">
    <source>
        <dbReference type="Proteomes" id="UP000054144"/>
    </source>
</evidence>
<dbReference type="OrthoDB" id="2124139at2759"/>
<keyword evidence="3" id="KW-1185">Reference proteome</keyword>